<keyword evidence="3 9" id="KW-0819">tRNA processing</keyword>
<keyword evidence="6 9" id="KW-0694">RNA-binding</keyword>
<reference evidence="13" key="1">
    <citation type="submission" date="2022-06" db="EMBL/GenBank/DDBJ databases">
        <title>Physiological and biochemical characterization and genomic elucidation of a strain of the genus Ensifer adhaerens M8 that combines arsenic oxidation and chromium reduction.</title>
        <authorList>
            <person name="Li X."/>
            <person name="Yu c."/>
        </authorList>
    </citation>
    <scope>NUCLEOTIDE SEQUENCE</scope>
    <source>
        <strain evidence="13">M8</strain>
    </source>
</reference>
<evidence type="ECO:0000313" key="16">
    <source>
        <dbReference type="Proteomes" id="UP001214094"/>
    </source>
</evidence>
<dbReference type="Pfam" id="PF03054">
    <property type="entry name" value="tRNA_Me_trans"/>
    <property type="match status" value="1"/>
</dbReference>
<dbReference type="PANTHER" id="PTHR11933">
    <property type="entry name" value="TRNA 5-METHYLAMINOMETHYL-2-THIOURIDYLATE -METHYLTRANSFERASE"/>
    <property type="match status" value="1"/>
</dbReference>
<evidence type="ECO:0000256" key="6">
    <source>
        <dbReference type="ARBA" id="ARBA00022884"/>
    </source>
</evidence>
<evidence type="ECO:0000256" key="3">
    <source>
        <dbReference type="ARBA" id="ARBA00022694"/>
    </source>
</evidence>
<dbReference type="Pfam" id="PF20258">
    <property type="entry name" value="tRNA_Me_trans_C"/>
    <property type="match status" value="1"/>
</dbReference>
<dbReference type="EC" id="2.8.1.13" evidence="9"/>
<gene>
    <name evidence="9 13" type="primary">mnmA</name>
    <name evidence="13" type="ORF">NE863_14400</name>
    <name evidence="14" type="ORF">P4B07_14605</name>
</gene>
<dbReference type="GO" id="GO:0005524">
    <property type="term" value="F:ATP binding"/>
    <property type="evidence" value="ECO:0007669"/>
    <property type="project" value="UniProtKB-KW"/>
</dbReference>
<evidence type="ECO:0000313" key="13">
    <source>
        <dbReference type="EMBL" id="USJ22486.1"/>
    </source>
</evidence>
<dbReference type="RefSeq" id="WP_051659745.1">
    <property type="nucleotide sequence ID" value="NZ_CAXURO020000001.1"/>
</dbReference>
<evidence type="ECO:0000256" key="9">
    <source>
        <dbReference type="HAMAP-Rule" id="MF_00144"/>
    </source>
</evidence>
<keyword evidence="16" id="KW-1185">Reference proteome</keyword>
<keyword evidence="9" id="KW-0963">Cytoplasm</keyword>
<comment type="similarity">
    <text evidence="9">Belongs to the MnmA/TRMU family.</text>
</comment>
<evidence type="ECO:0000256" key="2">
    <source>
        <dbReference type="ARBA" id="ARBA00022679"/>
    </source>
</evidence>
<dbReference type="InterPro" id="IPR023382">
    <property type="entry name" value="MnmA-like_central_sf"/>
</dbReference>
<dbReference type="GO" id="GO:0002143">
    <property type="term" value="P:tRNA wobble position uridine thiolation"/>
    <property type="evidence" value="ECO:0007669"/>
    <property type="project" value="TreeGrafter"/>
</dbReference>
<feature type="domain" description="tRNA-specific 2-thiouridylase MnmA-like C-terminal" evidence="11">
    <location>
        <begin position="313"/>
        <end position="394"/>
    </location>
</feature>
<dbReference type="GeneID" id="29518795"/>
<dbReference type="Gene3D" id="3.40.50.620">
    <property type="entry name" value="HUPs"/>
    <property type="match status" value="1"/>
</dbReference>
<dbReference type="KEGG" id="eah:FA04_14380"/>
<dbReference type="Proteomes" id="UP001214094">
    <property type="component" value="Chromosome"/>
</dbReference>
<keyword evidence="2 9" id="KW-0808">Transferase</keyword>
<comment type="function">
    <text evidence="9">Catalyzes the 2-thiolation of uridine at the wobble position (U34) of tRNA, leading to the formation of s(2)U34.</text>
</comment>
<comment type="caution">
    <text evidence="9">Lacks conserved residue(s) required for the propagation of feature annotation.</text>
</comment>
<dbReference type="EMBL" id="CP121308">
    <property type="protein sequence ID" value="WFP89782.1"/>
    <property type="molecule type" value="Genomic_DNA"/>
</dbReference>
<dbReference type="GO" id="GO:0103016">
    <property type="term" value="F:tRNA-uridine 2-sulfurtransferase activity"/>
    <property type="evidence" value="ECO:0007669"/>
    <property type="project" value="UniProtKB-EC"/>
</dbReference>
<feature type="region of interest" description="Disordered" evidence="10">
    <location>
        <begin position="1"/>
        <end position="23"/>
    </location>
</feature>
<dbReference type="Proteomes" id="UP001055460">
    <property type="component" value="Chromosome"/>
</dbReference>
<feature type="binding site" evidence="9">
    <location>
        <position position="155"/>
    </location>
    <ligand>
        <name>ATP</name>
        <dbReference type="ChEBI" id="CHEBI:30616"/>
    </ligand>
</feature>
<dbReference type="InterPro" id="IPR046885">
    <property type="entry name" value="MnmA-like_C"/>
</dbReference>
<dbReference type="CDD" id="cd01998">
    <property type="entry name" value="MnmA_TRMU-like"/>
    <property type="match status" value="1"/>
</dbReference>
<feature type="site" description="Interaction with tRNA" evidence="9">
    <location>
        <position position="156"/>
    </location>
</feature>
<dbReference type="Gene3D" id="2.40.30.10">
    <property type="entry name" value="Translation factors"/>
    <property type="match status" value="1"/>
</dbReference>
<feature type="domain" description="tRNA-specific 2-thiouridylase MnmA-like central" evidence="12">
    <location>
        <begin position="253"/>
        <end position="304"/>
    </location>
</feature>
<dbReference type="FunFam" id="3.40.50.620:FF:000115">
    <property type="entry name" value="tRNA-specific 2-thiouridylase MnmA"/>
    <property type="match status" value="1"/>
</dbReference>
<dbReference type="PANTHER" id="PTHR11933:SF5">
    <property type="entry name" value="MITOCHONDRIAL TRNA-SPECIFIC 2-THIOURIDYLASE 1"/>
    <property type="match status" value="1"/>
</dbReference>
<feature type="active site" description="Cysteine persulfide intermediate" evidence="9">
    <location>
        <position position="232"/>
    </location>
</feature>
<feature type="binding site" evidence="9">
    <location>
        <begin position="37"/>
        <end position="44"/>
    </location>
    <ligand>
        <name>ATP</name>
        <dbReference type="ChEBI" id="CHEBI:30616"/>
    </ligand>
</feature>
<keyword evidence="5 9" id="KW-0067">ATP-binding</keyword>
<evidence type="ECO:0000256" key="7">
    <source>
        <dbReference type="ARBA" id="ARBA00023157"/>
    </source>
</evidence>
<proteinExistence type="inferred from homology"/>
<dbReference type="Pfam" id="PF20259">
    <property type="entry name" value="tRNA_Me_trans_M"/>
    <property type="match status" value="1"/>
</dbReference>
<evidence type="ECO:0000256" key="1">
    <source>
        <dbReference type="ARBA" id="ARBA00022555"/>
    </source>
</evidence>
<organism evidence="13 15">
    <name type="scientific">Ensifer adhaerens</name>
    <name type="common">Sinorhizobium morelense</name>
    <dbReference type="NCBI Taxonomy" id="106592"/>
    <lineage>
        <taxon>Bacteria</taxon>
        <taxon>Pseudomonadati</taxon>
        <taxon>Pseudomonadota</taxon>
        <taxon>Alphaproteobacteria</taxon>
        <taxon>Hyphomicrobiales</taxon>
        <taxon>Rhizobiaceae</taxon>
        <taxon>Sinorhizobium/Ensifer group</taxon>
        <taxon>Ensifer</taxon>
    </lineage>
</organism>
<evidence type="ECO:0000256" key="10">
    <source>
        <dbReference type="SAM" id="MobiDB-lite"/>
    </source>
</evidence>
<dbReference type="InterPro" id="IPR046884">
    <property type="entry name" value="MnmA-like_central"/>
</dbReference>
<dbReference type="AlphaFoldDB" id="A0A9Q8Y5Q1"/>
<dbReference type="GO" id="GO:0005737">
    <property type="term" value="C:cytoplasm"/>
    <property type="evidence" value="ECO:0007669"/>
    <property type="project" value="UniProtKB-SubCell"/>
</dbReference>
<dbReference type="InterPro" id="IPR004506">
    <property type="entry name" value="MnmA-like"/>
</dbReference>
<sequence>MKRETGQAQGCRPKAGLDPVNSLDFDRKPEDTRVVVAMSGGVDSSVVAGLLKREGYDVLGITLQLYDHGAAVHRAGSCCAGQDIDDARRVCETLGIPHYVLDYEARFRETVINPFAESYIAGETPIPCVACNQTVKFADLLLTAKELGADALATGHYIRSRPSPKPRYAGQRALYRPTDADRDQSYFLFATTQEQIDYLRFPLGHLSKAETRKLAEEMGLVVAQKADSQDICFVPQGKYSDIVSKLKPNAALSGEIVHLDGRVLGTHEGILHYTIGQRRGIGVATGEPLYVVYLDARSRRVIVGPKEALETRRVYLRDVNWLGDEDVEVAAARGFECFAKVRSTRQPAPAVLAMDEEGIYVELAEGEAGIAPGQACALYSGVGEDARVYGGGFIRKSEREAGAEAALKALLSAQAAA</sequence>
<dbReference type="Gene3D" id="2.30.30.280">
    <property type="entry name" value="Adenine nucleotide alpha hydrolases-like domains"/>
    <property type="match status" value="1"/>
</dbReference>
<reference evidence="14 16" key="2">
    <citation type="submission" date="2023-03" db="EMBL/GenBank/DDBJ databases">
        <title>Comparative genome and transcriptome analysis combination mining strategies for increasing vitamin B12 production of Ensifer adhaerens strain.</title>
        <authorList>
            <person name="Yongheng L."/>
        </authorList>
    </citation>
    <scope>NUCLEOTIDE SEQUENCE [LARGE SCALE GENOMIC DNA]</scope>
    <source>
        <strain evidence="14 16">Casida A-T305</strain>
    </source>
</reference>
<evidence type="ECO:0000256" key="8">
    <source>
        <dbReference type="ARBA" id="ARBA00051542"/>
    </source>
</evidence>
<accession>A0A9Q8Y5Q1</accession>
<dbReference type="NCBIfam" id="NF001138">
    <property type="entry name" value="PRK00143.1"/>
    <property type="match status" value="1"/>
</dbReference>
<evidence type="ECO:0000259" key="12">
    <source>
        <dbReference type="Pfam" id="PF20259"/>
    </source>
</evidence>
<evidence type="ECO:0000259" key="11">
    <source>
        <dbReference type="Pfam" id="PF20258"/>
    </source>
</evidence>
<keyword evidence="4 9" id="KW-0547">Nucleotide-binding</keyword>
<evidence type="ECO:0000256" key="5">
    <source>
        <dbReference type="ARBA" id="ARBA00022840"/>
    </source>
</evidence>
<dbReference type="EMBL" id="CP098807">
    <property type="protein sequence ID" value="USJ22486.1"/>
    <property type="molecule type" value="Genomic_DNA"/>
</dbReference>
<dbReference type="NCBIfam" id="TIGR00420">
    <property type="entry name" value="trmU"/>
    <property type="match status" value="1"/>
</dbReference>
<comment type="catalytic activity">
    <reaction evidence="8 9">
        <text>S-sulfanyl-L-cysteinyl-[protein] + uridine(34) in tRNA + AH2 + ATP = 2-thiouridine(34) in tRNA + L-cysteinyl-[protein] + A + AMP + diphosphate + H(+)</text>
        <dbReference type="Rhea" id="RHEA:47032"/>
        <dbReference type="Rhea" id="RHEA-COMP:10131"/>
        <dbReference type="Rhea" id="RHEA-COMP:11726"/>
        <dbReference type="Rhea" id="RHEA-COMP:11727"/>
        <dbReference type="Rhea" id="RHEA-COMP:11728"/>
        <dbReference type="ChEBI" id="CHEBI:13193"/>
        <dbReference type="ChEBI" id="CHEBI:15378"/>
        <dbReference type="ChEBI" id="CHEBI:17499"/>
        <dbReference type="ChEBI" id="CHEBI:29950"/>
        <dbReference type="ChEBI" id="CHEBI:30616"/>
        <dbReference type="ChEBI" id="CHEBI:33019"/>
        <dbReference type="ChEBI" id="CHEBI:61963"/>
        <dbReference type="ChEBI" id="CHEBI:65315"/>
        <dbReference type="ChEBI" id="CHEBI:87170"/>
        <dbReference type="ChEBI" id="CHEBI:456215"/>
        <dbReference type="EC" id="2.8.1.13"/>
    </reaction>
</comment>
<feature type="binding site" evidence="9">
    <location>
        <position position="63"/>
    </location>
    <ligand>
        <name>ATP</name>
        <dbReference type="ChEBI" id="CHEBI:30616"/>
    </ligand>
</feature>
<feature type="active site" description="Nucleophile" evidence="9">
    <location>
        <position position="131"/>
    </location>
</feature>
<feature type="site" description="Interaction with tRNA" evidence="9">
    <location>
        <position position="374"/>
    </location>
</feature>
<dbReference type="SUPFAM" id="SSF52402">
    <property type="entry name" value="Adenine nucleotide alpha hydrolases-like"/>
    <property type="match status" value="1"/>
</dbReference>
<comment type="subcellular location">
    <subcellularLocation>
        <location evidence="9">Cytoplasm</location>
    </subcellularLocation>
</comment>
<dbReference type="GO" id="GO:0000049">
    <property type="term" value="F:tRNA binding"/>
    <property type="evidence" value="ECO:0007669"/>
    <property type="project" value="UniProtKB-KW"/>
</dbReference>
<evidence type="ECO:0000313" key="14">
    <source>
        <dbReference type="EMBL" id="WFP89782.1"/>
    </source>
</evidence>
<name>A0A9Q8Y5Q1_ENSAD</name>
<evidence type="ECO:0000256" key="4">
    <source>
        <dbReference type="ARBA" id="ARBA00022741"/>
    </source>
</evidence>
<dbReference type="HAMAP" id="MF_00144">
    <property type="entry name" value="tRNA_thiouridyl_MnmA"/>
    <property type="match status" value="1"/>
</dbReference>
<keyword evidence="1 9" id="KW-0820">tRNA-binding</keyword>
<evidence type="ECO:0000313" key="15">
    <source>
        <dbReference type="Proteomes" id="UP001055460"/>
    </source>
</evidence>
<protein>
    <recommendedName>
        <fullName evidence="9">tRNA-specific 2-thiouridylase MnmA</fullName>
        <ecNumber evidence="9">2.8.1.13</ecNumber>
    </recommendedName>
</protein>
<feature type="region of interest" description="Interaction with tRNA" evidence="9">
    <location>
        <begin position="182"/>
        <end position="184"/>
    </location>
</feature>
<dbReference type="InterPro" id="IPR014729">
    <property type="entry name" value="Rossmann-like_a/b/a_fold"/>
</dbReference>
<keyword evidence="7" id="KW-1015">Disulfide bond</keyword>